<evidence type="ECO:0000313" key="3">
    <source>
        <dbReference type="Proteomes" id="UP001174909"/>
    </source>
</evidence>
<feature type="compositionally biased region" description="Basic and acidic residues" evidence="1">
    <location>
        <begin position="144"/>
        <end position="157"/>
    </location>
</feature>
<comment type="caution">
    <text evidence="2">The sequence shown here is derived from an EMBL/GenBank/DDBJ whole genome shotgun (WGS) entry which is preliminary data.</text>
</comment>
<accession>A0AA35TR77</accession>
<protein>
    <submittedName>
        <fullName evidence="2">Uncharacterized protein</fullName>
    </submittedName>
</protein>
<gene>
    <name evidence="2" type="ORF">GBAR_LOCUS28797</name>
</gene>
<feature type="non-terminal residue" evidence="2">
    <location>
        <position position="157"/>
    </location>
</feature>
<dbReference type="EMBL" id="CASHTH010004030">
    <property type="protein sequence ID" value="CAI8052664.1"/>
    <property type="molecule type" value="Genomic_DNA"/>
</dbReference>
<evidence type="ECO:0000313" key="2">
    <source>
        <dbReference type="EMBL" id="CAI8052664.1"/>
    </source>
</evidence>
<keyword evidence="3" id="KW-1185">Reference proteome</keyword>
<name>A0AA35TR77_GEOBA</name>
<dbReference type="AlphaFoldDB" id="A0AA35TR77"/>
<reference evidence="2" key="1">
    <citation type="submission" date="2023-03" db="EMBL/GenBank/DDBJ databases">
        <authorList>
            <person name="Steffen K."/>
            <person name="Cardenas P."/>
        </authorList>
    </citation>
    <scope>NUCLEOTIDE SEQUENCE</scope>
</reference>
<sequence>MRVALDTTYILGRGAVKDTYNLLADGIVKLLRVLAAVANATLPAWAEAQGYERYLGSSIKGEAVIDWSDRKARRKLLGEIVADADRLLELARQAWVELPEDSVQRQSIVAGAELLGQLLLQDIERKSGDGDADDDDDGVSIRDGVSRDRMLSVHDPE</sequence>
<proteinExistence type="predicted"/>
<evidence type="ECO:0000256" key="1">
    <source>
        <dbReference type="SAM" id="MobiDB-lite"/>
    </source>
</evidence>
<feature type="region of interest" description="Disordered" evidence="1">
    <location>
        <begin position="126"/>
        <end position="157"/>
    </location>
</feature>
<dbReference type="Proteomes" id="UP001174909">
    <property type="component" value="Unassembled WGS sequence"/>
</dbReference>
<organism evidence="2 3">
    <name type="scientific">Geodia barretti</name>
    <name type="common">Barrett's horny sponge</name>
    <dbReference type="NCBI Taxonomy" id="519541"/>
    <lineage>
        <taxon>Eukaryota</taxon>
        <taxon>Metazoa</taxon>
        <taxon>Porifera</taxon>
        <taxon>Demospongiae</taxon>
        <taxon>Heteroscleromorpha</taxon>
        <taxon>Tetractinellida</taxon>
        <taxon>Astrophorina</taxon>
        <taxon>Geodiidae</taxon>
        <taxon>Geodia</taxon>
    </lineage>
</organism>